<dbReference type="InterPro" id="IPR012337">
    <property type="entry name" value="RNaseH-like_sf"/>
</dbReference>
<dbReference type="InterPro" id="IPR001584">
    <property type="entry name" value="Integrase_cat-core"/>
</dbReference>
<dbReference type="GO" id="GO:0015074">
    <property type="term" value="P:DNA integration"/>
    <property type="evidence" value="ECO:0007669"/>
    <property type="project" value="InterPro"/>
</dbReference>
<dbReference type="GO" id="GO:0003676">
    <property type="term" value="F:nucleic acid binding"/>
    <property type="evidence" value="ECO:0007669"/>
    <property type="project" value="InterPro"/>
</dbReference>
<dbReference type="STRING" id="400682.A0A1X7SQW6"/>
<dbReference type="Pfam" id="PF24764">
    <property type="entry name" value="rva_4"/>
    <property type="match status" value="1"/>
</dbReference>
<dbReference type="PANTHER" id="PTHR46791">
    <property type="entry name" value="EXPRESSED PROTEIN"/>
    <property type="match status" value="1"/>
</dbReference>
<dbReference type="SUPFAM" id="SSF53098">
    <property type="entry name" value="Ribonuclease H-like"/>
    <property type="match status" value="1"/>
</dbReference>
<organism evidence="2">
    <name type="scientific">Amphimedon queenslandica</name>
    <name type="common">Sponge</name>
    <dbReference type="NCBI Taxonomy" id="400682"/>
    <lineage>
        <taxon>Eukaryota</taxon>
        <taxon>Metazoa</taxon>
        <taxon>Porifera</taxon>
        <taxon>Demospongiae</taxon>
        <taxon>Heteroscleromorpha</taxon>
        <taxon>Haplosclerida</taxon>
        <taxon>Niphatidae</taxon>
        <taxon>Amphimedon</taxon>
    </lineage>
</organism>
<dbReference type="eggNOG" id="ENOG502QSMG">
    <property type="taxonomic scope" value="Eukaryota"/>
</dbReference>
<name>A0A1X7SQW6_AMPQE</name>
<dbReference type="OrthoDB" id="2686689at2759"/>
<dbReference type="PANTHER" id="PTHR46791:SF5">
    <property type="entry name" value="CLR5 DOMAIN-CONTAINING PROTEIN-RELATED"/>
    <property type="match status" value="1"/>
</dbReference>
<dbReference type="AlphaFoldDB" id="A0A1X7SQW6"/>
<dbReference type="InterPro" id="IPR036397">
    <property type="entry name" value="RNaseH_sf"/>
</dbReference>
<dbReference type="OMA" id="CRIMREV"/>
<sequence length="296" mass="33955">MTSTWAISSLVRIATDLEIYSDGRTPPLDVLDCYKLSLELVQRDILAQQLLENNTYGSSDVLQLLASAMRIIASLEDDSNQNNMSQDQPPVLLGRLGRPRFDISYEQLSYLLENRFTIRQISDMLGVSQRTVYRRMNEFSLSVHMQYSDISDGDLDIIVYSIQNAFPLCGNVQMQGHLLARGIRVQQIRIREAQRRIDPEGCIMRRLRVINRRQYRVPSPLSLWHIDGNHKLIRWRFVIHGCVDGFSHRIMYLKVADNNRADTVLDLFSTAVRHSGLPSRVRGDRGGENTGVAEYM</sequence>
<evidence type="ECO:0000313" key="2">
    <source>
        <dbReference type="EnsemblMetazoa" id="Aqu2.1.04480_001"/>
    </source>
</evidence>
<dbReference type="PROSITE" id="PS50994">
    <property type="entry name" value="INTEGRASE"/>
    <property type="match status" value="1"/>
</dbReference>
<protein>
    <recommendedName>
        <fullName evidence="1">Integrase catalytic domain-containing protein</fullName>
    </recommendedName>
</protein>
<dbReference type="Gene3D" id="3.30.420.10">
    <property type="entry name" value="Ribonuclease H-like superfamily/Ribonuclease H"/>
    <property type="match status" value="1"/>
</dbReference>
<evidence type="ECO:0000259" key="1">
    <source>
        <dbReference type="PROSITE" id="PS50994"/>
    </source>
</evidence>
<feature type="domain" description="Integrase catalytic" evidence="1">
    <location>
        <begin position="216"/>
        <end position="296"/>
    </location>
</feature>
<dbReference type="InterPro" id="IPR058913">
    <property type="entry name" value="Integrase_dom_put"/>
</dbReference>
<dbReference type="EnsemblMetazoa" id="Aqu2.1.04480_001">
    <property type="protein sequence ID" value="Aqu2.1.04480_001"/>
    <property type="gene ID" value="Aqu2.1.04480"/>
</dbReference>
<reference evidence="2" key="1">
    <citation type="submission" date="2017-05" db="UniProtKB">
        <authorList>
            <consortium name="EnsemblMetazoa"/>
        </authorList>
    </citation>
    <scope>IDENTIFICATION</scope>
</reference>
<proteinExistence type="predicted"/>
<accession>A0A1X7SQW6</accession>
<dbReference type="InParanoid" id="A0A1X7SQW6"/>